<feature type="transmembrane region" description="Helical" evidence="10">
    <location>
        <begin position="207"/>
        <end position="227"/>
    </location>
</feature>
<keyword evidence="6 10" id="KW-1133">Transmembrane helix</keyword>
<dbReference type="GO" id="GO:0005789">
    <property type="term" value="C:endoplasmic reticulum membrane"/>
    <property type="evidence" value="ECO:0007669"/>
    <property type="project" value="TreeGrafter"/>
</dbReference>
<keyword evidence="7 10" id="KW-0443">Lipid metabolism</keyword>
<keyword evidence="3 10" id="KW-0808">Transferase</keyword>
<dbReference type="GO" id="GO:0030148">
    <property type="term" value="P:sphingolipid biosynthetic process"/>
    <property type="evidence" value="ECO:0007669"/>
    <property type="project" value="TreeGrafter"/>
</dbReference>
<feature type="transmembrane region" description="Helical" evidence="10">
    <location>
        <begin position="233"/>
        <end position="252"/>
    </location>
</feature>
<dbReference type="PANTHER" id="PTHR11157">
    <property type="entry name" value="FATTY ACID ACYL TRANSFERASE-RELATED"/>
    <property type="match status" value="1"/>
</dbReference>
<feature type="transmembrane region" description="Helical" evidence="10">
    <location>
        <begin position="173"/>
        <end position="195"/>
    </location>
</feature>
<dbReference type="EMBL" id="HBUF01290673">
    <property type="protein sequence ID" value="CAG6689157.1"/>
    <property type="molecule type" value="Transcribed_RNA"/>
</dbReference>
<dbReference type="GO" id="GO:0009922">
    <property type="term" value="F:fatty acid elongase activity"/>
    <property type="evidence" value="ECO:0007669"/>
    <property type="project" value="UniProtKB-EC"/>
</dbReference>
<evidence type="ECO:0000256" key="1">
    <source>
        <dbReference type="ARBA" id="ARBA00004141"/>
    </source>
</evidence>
<evidence type="ECO:0000256" key="8">
    <source>
        <dbReference type="ARBA" id="ARBA00023136"/>
    </source>
</evidence>
<evidence type="ECO:0000256" key="9">
    <source>
        <dbReference type="ARBA" id="ARBA00023160"/>
    </source>
</evidence>
<dbReference type="Pfam" id="PF01151">
    <property type="entry name" value="ELO"/>
    <property type="match status" value="1"/>
</dbReference>
<comment type="catalytic activity">
    <reaction evidence="10">
        <text>a very-long-chain acyl-CoA + malonyl-CoA + H(+) = a very-long-chain 3-oxoacyl-CoA + CO2 + CoA</text>
        <dbReference type="Rhea" id="RHEA:32727"/>
        <dbReference type="ChEBI" id="CHEBI:15378"/>
        <dbReference type="ChEBI" id="CHEBI:16526"/>
        <dbReference type="ChEBI" id="CHEBI:57287"/>
        <dbReference type="ChEBI" id="CHEBI:57384"/>
        <dbReference type="ChEBI" id="CHEBI:90725"/>
        <dbReference type="ChEBI" id="CHEBI:90736"/>
        <dbReference type="EC" id="2.3.1.199"/>
    </reaction>
</comment>
<evidence type="ECO:0000256" key="6">
    <source>
        <dbReference type="ARBA" id="ARBA00022989"/>
    </source>
</evidence>
<comment type="subcellular location">
    <subcellularLocation>
        <location evidence="1">Membrane</location>
        <topology evidence="1">Multi-pass membrane protein</topology>
    </subcellularLocation>
</comment>
<evidence type="ECO:0000313" key="12">
    <source>
        <dbReference type="EMBL" id="CAG6729273.1"/>
    </source>
</evidence>
<keyword evidence="9 10" id="KW-0275">Fatty acid biosynthesis</keyword>
<keyword evidence="2 10" id="KW-0444">Lipid biosynthesis</keyword>
<reference evidence="12" key="1">
    <citation type="submission" date="2021-05" db="EMBL/GenBank/DDBJ databases">
        <authorList>
            <person name="Alioto T."/>
            <person name="Alioto T."/>
            <person name="Gomez Garrido J."/>
        </authorList>
    </citation>
    <scope>NUCLEOTIDE SEQUENCE</scope>
</reference>
<feature type="transmembrane region" description="Helical" evidence="10">
    <location>
        <begin position="149"/>
        <end position="167"/>
    </location>
</feature>
<evidence type="ECO:0000256" key="5">
    <source>
        <dbReference type="ARBA" id="ARBA00022832"/>
    </source>
</evidence>
<dbReference type="GO" id="GO:0019367">
    <property type="term" value="P:fatty acid elongation, saturated fatty acid"/>
    <property type="evidence" value="ECO:0007669"/>
    <property type="project" value="TreeGrafter"/>
</dbReference>
<feature type="compositionally biased region" description="Polar residues" evidence="11">
    <location>
        <begin position="280"/>
        <end position="297"/>
    </location>
</feature>
<evidence type="ECO:0000256" key="4">
    <source>
        <dbReference type="ARBA" id="ARBA00022692"/>
    </source>
</evidence>
<sequence>MADAILSNNSVTRYYDLLFVELGDKRTNHWPLLGSPFPGLAILGLYLYFVLSLGPRFMANRKPLNLRKILIVYNFFQVGMSVWLVWEAIDGAWSHYSLKCEPVDFSNSPSAMRVARGVYVYFLAKISELLDTVFFVLRKKHNQITFLHMYHHTVMPMVSWGAAKYYPGGHGTFIGTINSFVHVIMYSYYGMAALGDQWQKYLWWKKYITTLQLLQFCVAFIHSSQLLFTDCGYPRWSVYFTLPNAIFFYYLFSDFYTKAYGSSDPKTKANDKKKVEANGKSKSNGVTSSTIETAKTK</sequence>
<keyword evidence="4 10" id="KW-0812">Transmembrane</keyword>
<dbReference type="GO" id="GO:0034626">
    <property type="term" value="P:fatty acid elongation, polyunsaturated fatty acid"/>
    <property type="evidence" value="ECO:0007669"/>
    <property type="project" value="TreeGrafter"/>
</dbReference>
<feature type="transmembrane region" description="Helical" evidence="10">
    <location>
        <begin position="70"/>
        <end position="89"/>
    </location>
</feature>
<feature type="region of interest" description="Disordered" evidence="11">
    <location>
        <begin position="261"/>
        <end position="297"/>
    </location>
</feature>
<dbReference type="GO" id="GO:0042761">
    <property type="term" value="P:very long-chain fatty acid biosynthetic process"/>
    <property type="evidence" value="ECO:0007669"/>
    <property type="project" value="TreeGrafter"/>
</dbReference>
<dbReference type="EMBL" id="HBUF01290674">
    <property type="protein sequence ID" value="CAG6689158.1"/>
    <property type="molecule type" value="Transcribed_RNA"/>
</dbReference>
<dbReference type="EMBL" id="HBUF01378321">
    <property type="protein sequence ID" value="CAG6729272.1"/>
    <property type="molecule type" value="Transcribed_RNA"/>
</dbReference>
<feature type="compositionally biased region" description="Basic and acidic residues" evidence="11">
    <location>
        <begin position="265"/>
        <end position="279"/>
    </location>
</feature>
<feature type="transmembrane region" description="Helical" evidence="10">
    <location>
        <begin position="37"/>
        <end position="58"/>
    </location>
</feature>
<organism evidence="12">
    <name type="scientific">Cacopsylla melanoneura</name>
    <dbReference type="NCBI Taxonomy" id="428564"/>
    <lineage>
        <taxon>Eukaryota</taxon>
        <taxon>Metazoa</taxon>
        <taxon>Ecdysozoa</taxon>
        <taxon>Arthropoda</taxon>
        <taxon>Hexapoda</taxon>
        <taxon>Insecta</taxon>
        <taxon>Pterygota</taxon>
        <taxon>Neoptera</taxon>
        <taxon>Paraneoptera</taxon>
        <taxon>Hemiptera</taxon>
        <taxon>Sternorrhyncha</taxon>
        <taxon>Psylloidea</taxon>
        <taxon>Psyllidae</taxon>
        <taxon>Psyllinae</taxon>
        <taxon>Cacopsylla</taxon>
    </lineage>
</organism>
<feature type="transmembrane region" description="Helical" evidence="10">
    <location>
        <begin position="118"/>
        <end position="137"/>
    </location>
</feature>
<evidence type="ECO:0000256" key="10">
    <source>
        <dbReference type="RuleBase" id="RU361115"/>
    </source>
</evidence>
<keyword evidence="5 10" id="KW-0276">Fatty acid metabolism</keyword>
<dbReference type="GO" id="GO:0034625">
    <property type="term" value="P:fatty acid elongation, monounsaturated fatty acid"/>
    <property type="evidence" value="ECO:0007669"/>
    <property type="project" value="TreeGrafter"/>
</dbReference>
<dbReference type="InterPro" id="IPR002076">
    <property type="entry name" value="ELO_fam"/>
</dbReference>
<evidence type="ECO:0000256" key="3">
    <source>
        <dbReference type="ARBA" id="ARBA00022679"/>
    </source>
</evidence>
<protein>
    <recommendedName>
        <fullName evidence="10">Elongation of very long chain fatty acids protein</fullName>
        <ecNumber evidence="10">2.3.1.199</ecNumber>
    </recommendedName>
    <alternativeName>
        <fullName evidence="10">Very-long-chain 3-oxoacyl-CoA synthase</fullName>
    </alternativeName>
</protein>
<evidence type="ECO:0000256" key="11">
    <source>
        <dbReference type="SAM" id="MobiDB-lite"/>
    </source>
</evidence>
<keyword evidence="8 10" id="KW-0472">Membrane</keyword>
<evidence type="ECO:0000256" key="2">
    <source>
        <dbReference type="ARBA" id="ARBA00022516"/>
    </source>
</evidence>
<dbReference type="EC" id="2.3.1.199" evidence="10"/>
<proteinExistence type="inferred from homology"/>
<name>A0A8D8YIK7_9HEMI</name>
<dbReference type="AlphaFoldDB" id="A0A8D8YIK7"/>
<comment type="similarity">
    <text evidence="10">Belongs to the ELO family.</text>
</comment>
<dbReference type="EMBL" id="HBUF01378322">
    <property type="protein sequence ID" value="CAG6729273.1"/>
    <property type="molecule type" value="Transcribed_RNA"/>
</dbReference>
<dbReference type="EMBL" id="HBUF01378320">
    <property type="protein sequence ID" value="CAG6729271.1"/>
    <property type="molecule type" value="Transcribed_RNA"/>
</dbReference>
<evidence type="ECO:0000256" key="7">
    <source>
        <dbReference type="ARBA" id="ARBA00023098"/>
    </source>
</evidence>
<dbReference type="PANTHER" id="PTHR11157:SF153">
    <property type="entry name" value="ELONGATION OF VERY LONG CHAIN FATTY ACIDS PROTEIN"/>
    <property type="match status" value="1"/>
</dbReference>
<accession>A0A8D8YIK7</accession>